<reference evidence="1 2" key="1">
    <citation type="submission" date="2016-10" db="EMBL/GenBank/DDBJ databases">
        <authorList>
            <person name="de Groot N.N."/>
        </authorList>
    </citation>
    <scope>NUCLEOTIDE SEQUENCE [LARGE SCALE GENOMIC DNA]</scope>
    <source>
        <strain evidence="1 2">Vu-144</strain>
    </source>
</reference>
<dbReference type="EMBL" id="FNQY01000014">
    <property type="protein sequence ID" value="SEA33613.1"/>
    <property type="molecule type" value="Genomic_DNA"/>
</dbReference>
<dbReference type="OrthoDB" id="634495at2"/>
<evidence type="ECO:0000313" key="2">
    <source>
        <dbReference type="Proteomes" id="UP000199041"/>
    </source>
</evidence>
<dbReference type="AlphaFoldDB" id="A0A1H4ABV3"/>
<accession>A0A1H4ABV3</accession>
<dbReference type="InterPro" id="IPR041662">
    <property type="entry name" value="SusD-like_2"/>
</dbReference>
<dbReference type="Gene3D" id="1.25.40.390">
    <property type="match status" value="1"/>
</dbReference>
<sequence>MKKIMIHSKSYLAVILGVLLFTACTKNFETINTPHKDATTASTPELFNLIISSLPLTGGEQSVFNSWIYPITQQAIVTSGAYPYDNAKSAVWSNYYQTLANYRLVEQRIADSAGTRFDNMYAMLKTVMAYKTFKTSNYYGDMPLQGAGYAPLKGADGYKVVYESQQDIYKDILADLDWAVAHLSSSTDQYSVGAYETLFDGDLDQWLKFANSLRLVIAVTMYDKDPSTAATEIKAALAAPLLADGEDVGLWPSKISGLEFDWRQWSFSANCYLRMGTTMWDLMSDGDKTDGSQIFDPRCKIFYEPNNSGEWVPYPQNPPTGIPAEGGAPYDTKRFTDWDNKGAGCIYSPVNLYFEQDIDYIPELFLTAAQVHLFKAEIYNRGLGVTANQTTAQTEYEAGIKASVNMWTGIAFNSTTWKEGKPAAATVSQSVLNTLLANAKVKYETGDASASLKKIYAQLWIDQYRQPWDAWTLQRRTGNKTPMSTTNPNYYNTNFAGKVRFVYPDDEQSYNTVNWRAATNGSDLNTSKIWIMP</sequence>
<dbReference type="Proteomes" id="UP000199041">
    <property type="component" value="Unassembled WGS sequence"/>
</dbReference>
<dbReference type="InterPro" id="IPR011990">
    <property type="entry name" value="TPR-like_helical_dom_sf"/>
</dbReference>
<dbReference type="SUPFAM" id="SSF48452">
    <property type="entry name" value="TPR-like"/>
    <property type="match status" value="1"/>
</dbReference>
<dbReference type="RefSeq" id="WP_091398888.1">
    <property type="nucleotide sequence ID" value="NZ_FNQY01000014.1"/>
</dbReference>
<dbReference type="Pfam" id="PF12771">
    <property type="entry name" value="SusD-like_2"/>
    <property type="match status" value="1"/>
</dbReference>
<evidence type="ECO:0000313" key="1">
    <source>
        <dbReference type="EMBL" id="SEA33613.1"/>
    </source>
</evidence>
<keyword evidence="2" id="KW-1185">Reference proteome</keyword>
<dbReference type="PROSITE" id="PS51257">
    <property type="entry name" value="PROKAR_LIPOPROTEIN"/>
    <property type="match status" value="1"/>
</dbReference>
<gene>
    <name evidence="1" type="ORF">SAMN05192529_11435</name>
</gene>
<proteinExistence type="predicted"/>
<organism evidence="1 2">
    <name type="scientific">Arachidicoccus rhizosphaerae</name>
    <dbReference type="NCBI Taxonomy" id="551991"/>
    <lineage>
        <taxon>Bacteria</taxon>
        <taxon>Pseudomonadati</taxon>
        <taxon>Bacteroidota</taxon>
        <taxon>Chitinophagia</taxon>
        <taxon>Chitinophagales</taxon>
        <taxon>Chitinophagaceae</taxon>
        <taxon>Arachidicoccus</taxon>
    </lineage>
</organism>
<protein>
    <submittedName>
        <fullName evidence="1">Starch-binding associating with outer membrane</fullName>
    </submittedName>
</protein>
<name>A0A1H4ABV3_9BACT</name>
<dbReference type="STRING" id="551991.SAMN05192529_11435"/>